<feature type="signal peptide" evidence="1">
    <location>
        <begin position="1"/>
        <end position="33"/>
    </location>
</feature>
<evidence type="ECO:0000313" key="3">
    <source>
        <dbReference type="Proteomes" id="UP000279259"/>
    </source>
</evidence>
<proteinExistence type="predicted"/>
<evidence type="ECO:0000313" key="2">
    <source>
        <dbReference type="EMBL" id="RSH90395.1"/>
    </source>
</evidence>
<protein>
    <submittedName>
        <fullName evidence="2">Uncharacterized protein</fullName>
    </submittedName>
</protein>
<dbReference type="Proteomes" id="UP000279259">
    <property type="component" value="Unassembled WGS sequence"/>
</dbReference>
<accession>A0A427YGW5</accession>
<keyword evidence="3" id="KW-1185">Reference proteome</keyword>
<name>A0A427YGW5_9TREE</name>
<comment type="caution">
    <text evidence="2">The sequence shown here is derived from an EMBL/GenBank/DDBJ whole genome shotgun (WGS) entry which is preliminary data.</text>
</comment>
<gene>
    <name evidence="2" type="ORF">EHS25_001000</name>
</gene>
<organism evidence="2 3">
    <name type="scientific">Saitozyma podzolica</name>
    <dbReference type="NCBI Taxonomy" id="1890683"/>
    <lineage>
        <taxon>Eukaryota</taxon>
        <taxon>Fungi</taxon>
        <taxon>Dikarya</taxon>
        <taxon>Basidiomycota</taxon>
        <taxon>Agaricomycotina</taxon>
        <taxon>Tremellomycetes</taxon>
        <taxon>Tremellales</taxon>
        <taxon>Trimorphomycetaceae</taxon>
        <taxon>Saitozyma</taxon>
    </lineage>
</organism>
<dbReference type="AlphaFoldDB" id="A0A427YGW5"/>
<reference evidence="2 3" key="1">
    <citation type="submission" date="2018-11" db="EMBL/GenBank/DDBJ databases">
        <title>Genome sequence of Saitozyma podzolica DSM 27192.</title>
        <authorList>
            <person name="Aliyu H."/>
            <person name="Gorte O."/>
            <person name="Ochsenreither K."/>
        </authorList>
    </citation>
    <scope>NUCLEOTIDE SEQUENCE [LARGE SCALE GENOMIC DNA]</scope>
    <source>
        <strain evidence="2 3">DSM 27192</strain>
    </source>
</reference>
<keyword evidence="1" id="KW-0732">Signal</keyword>
<evidence type="ECO:0000256" key="1">
    <source>
        <dbReference type="SAM" id="SignalP"/>
    </source>
</evidence>
<dbReference type="EMBL" id="RSCD01000010">
    <property type="protein sequence ID" value="RSH90395.1"/>
    <property type="molecule type" value="Genomic_DNA"/>
</dbReference>
<feature type="chain" id="PRO_5019356144" evidence="1">
    <location>
        <begin position="34"/>
        <end position="54"/>
    </location>
</feature>
<sequence length="54" mass="5937">MNLSSRLAPRLPLHLVPLILALLLILLAQPANAWNPYMGCRMACNAAYLSCMNV</sequence>